<evidence type="ECO:0000313" key="2">
    <source>
        <dbReference type="Proteomes" id="UP000007735"/>
    </source>
</evidence>
<dbReference type="AlphaFoldDB" id="G9A138"/>
<evidence type="ECO:0008006" key="3">
    <source>
        <dbReference type="Google" id="ProtNLM"/>
    </source>
</evidence>
<dbReference type="KEGG" id="sfh:SFHH103_00439"/>
<dbReference type="EMBL" id="HE616890">
    <property type="protein sequence ID" value="CCE94939.1"/>
    <property type="molecule type" value="Genomic_DNA"/>
</dbReference>
<dbReference type="Proteomes" id="UP000007735">
    <property type="component" value="Chromosome"/>
</dbReference>
<dbReference type="RefSeq" id="WP_014327454.1">
    <property type="nucleotide sequence ID" value="NC_016812.1"/>
</dbReference>
<accession>G9A138</accession>
<protein>
    <recommendedName>
        <fullName evidence="3">Peptidase S24/S26A/S26B/S26C domain-containing protein</fullName>
    </recommendedName>
</protein>
<proteinExistence type="predicted"/>
<organism evidence="1 2">
    <name type="scientific">Sinorhizobium fredii (strain HH103)</name>
    <dbReference type="NCBI Taxonomy" id="1117943"/>
    <lineage>
        <taxon>Bacteria</taxon>
        <taxon>Pseudomonadati</taxon>
        <taxon>Pseudomonadota</taxon>
        <taxon>Alphaproteobacteria</taxon>
        <taxon>Hyphomicrobiales</taxon>
        <taxon>Rhizobiaceae</taxon>
        <taxon>Sinorhizobium/Ensifer group</taxon>
        <taxon>Sinorhizobium</taxon>
    </lineage>
</organism>
<reference evidence="1 2" key="1">
    <citation type="journal article" date="2012" name="J. Bacteriol.">
        <title>Genome sequence of the soybean symbiont Sinorhizobium fredii HH103.</title>
        <authorList>
            <person name="Weidner S."/>
            <person name="Becker A."/>
            <person name="Bonilla I."/>
            <person name="Jaenicke S."/>
            <person name="Lloret J."/>
            <person name="Margaret I."/>
            <person name="Puhler A."/>
            <person name="Ruiz-Sainz J.E."/>
            <person name="Schneiker-Bekel S."/>
            <person name="Szczepanowski R."/>
            <person name="Vinardell J.M."/>
            <person name="Zehner S."/>
            <person name="Gottfert M."/>
        </authorList>
    </citation>
    <scope>NUCLEOTIDE SEQUENCE [LARGE SCALE GENOMIC DNA]</scope>
    <source>
        <strain evidence="1 2">HH103</strain>
    </source>
</reference>
<name>G9A138_SINF1</name>
<gene>
    <name evidence="1" type="ordered locus">SFHH103_00439</name>
</gene>
<dbReference type="HOGENOM" id="CLU_166163_0_0_5"/>
<evidence type="ECO:0000313" key="1">
    <source>
        <dbReference type="EMBL" id="CCE94939.1"/>
    </source>
</evidence>
<dbReference type="PATRIC" id="fig|380.5.peg.470"/>
<sequence length="120" mass="13597">MNNLLAPVIPAENVLSDKFRVHLVQSDGLEPALRARRDYVLLAPVSSYVGEGVYAIFDGFGVPELFRVTPEFGKGLRLFRDNKHCQEYVLTLEKFEECVVGFVVADIKVKDERFLREAAH</sequence>